<reference evidence="13 14" key="1">
    <citation type="submission" date="2020-08" db="EMBL/GenBank/DDBJ databases">
        <title>Genome public.</title>
        <authorList>
            <person name="Liu C."/>
            <person name="Sun Q."/>
        </authorList>
    </citation>
    <scope>NUCLEOTIDE SEQUENCE [LARGE SCALE GENOMIC DNA]</scope>
    <source>
        <strain evidence="13 14">NSJ-6</strain>
    </source>
</reference>
<proteinExistence type="predicted"/>
<evidence type="ECO:0000259" key="11">
    <source>
        <dbReference type="PROSITE" id="PS01124"/>
    </source>
</evidence>
<evidence type="ECO:0000256" key="7">
    <source>
        <dbReference type="ARBA" id="ARBA00023125"/>
    </source>
</evidence>
<name>A0ABR7DBW8_9CLOT</name>
<dbReference type="Pfam" id="PF12833">
    <property type="entry name" value="HTH_18"/>
    <property type="match status" value="1"/>
</dbReference>
<dbReference type="InterPro" id="IPR001789">
    <property type="entry name" value="Sig_transdc_resp-reg_receiver"/>
</dbReference>
<evidence type="ECO:0000256" key="10">
    <source>
        <dbReference type="PROSITE-ProRule" id="PRU00169"/>
    </source>
</evidence>
<evidence type="ECO:0000256" key="6">
    <source>
        <dbReference type="ARBA" id="ARBA00023015"/>
    </source>
</evidence>
<dbReference type="PANTHER" id="PTHR42713:SF3">
    <property type="entry name" value="TRANSCRIPTIONAL REGULATORY PROTEIN HPTR"/>
    <property type="match status" value="1"/>
</dbReference>
<dbReference type="SUPFAM" id="SSF46689">
    <property type="entry name" value="Homeodomain-like"/>
    <property type="match status" value="2"/>
</dbReference>
<keyword evidence="8" id="KW-0804">Transcription</keyword>
<dbReference type="CDD" id="cd17536">
    <property type="entry name" value="REC_YesN-like"/>
    <property type="match status" value="1"/>
</dbReference>
<evidence type="ECO:0000256" key="8">
    <source>
        <dbReference type="ARBA" id="ARBA00023163"/>
    </source>
</evidence>
<keyword evidence="4 10" id="KW-0597">Phosphoprotein</keyword>
<dbReference type="PROSITE" id="PS01124">
    <property type="entry name" value="HTH_ARAC_FAMILY_2"/>
    <property type="match status" value="1"/>
</dbReference>
<evidence type="ECO:0000313" key="14">
    <source>
        <dbReference type="Proteomes" id="UP000596929"/>
    </source>
</evidence>
<evidence type="ECO:0000256" key="2">
    <source>
        <dbReference type="ARBA" id="ARBA00018672"/>
    </source>
</evidence>
<dbReference type="Gene3D" id="3.40.50.2300">
    <property type="match status" value="1"/>
</dbReference>
<evidence type="ECO:0000256" key="9">
    <source>
        <dbReference type="ARBA" id="ARBA00024867"/>
    </source>
</evidence>
<evidence type="ECO:0000256" key="3">
    <source>
        <dbReference type="ARBA" id="ARBA00022490"/>
    </source>
</evidence>
<comment type="function">
    <text evidence="9">May play the central regulatory role in sporulation. It may be an element of the effector pathway responsible for the activation of sporulation genes in response to nutritional stress. Spo0A may act in concert with spo0H (a sigma factor) to control the expression of some genes that are critical to the sporulation process.</text>
</comment>
<feature type="modified residue" description="4-aspartylphosphate" evidence="10">
    <location>
        <position position="55"/>
    </location>
</feature>
<feature type="domain" description="HTH araC/xylS-type" evidence="11">
    <location>
        <begin position="411"/>
        <end position="509"/>
    </location>
</feature>
<dbReference type="SMART" id="SM00448">
    <property type="entry name" value="REC"/>
    <property type="match status" value="1"/>
</dbReference>
<dbReference type="PRINTS" id="PR00032">
    <property type="entry name" value="HTHARAC"/>
</dbReference>
<evidence type="ECO:0000259" key="12">
    <source>
        <dbReference type="PROSITE" id="PS50110"/>
    </source>
</evidence>
<accession>A0ABR7DBW8</accession>
<evidence type="ECO:0000313" key="13">
    <source>
        <dbReference type="EMBL" id="MBC5628193.1"/>
    </source>
</evidence>
<organism evidence="13 14">
    <name type="scientific">Clostridium hominis</name>
    <dbReference type="NCBI Taxonomy" id="2763036"/>
    <lineage>
        <taxon>Bacteria</taxon>
        <taxon>Bacillati</taxon>
        <taxon>Bacillota</taxon>
        <taxon>Clostridia</taxon>
        <taxon>Eubacteriales</taxon>
        <taxon>Clostridiaceae</taxon>
        <taxon>Clostridium</taxon>
    </lineage>
</organism>
<keyword evidence="3" id="KW-0963">Cytoplasm</keyword>
<dbReference type="Pfam" id="PF00072">
    <property type="entry name" value="Response_reg"/>
    <property type="match status" value="1"/>
</dbReference>
<dbReference type="InterPro" id="IPR018062">
    <property type="entry name" value="HTH_AraC-typ_CS"/>
</dbReference>
<dbReference type="InterPro" id="IPR051552">
    <property type="entry name" value="HptR"/>
</dbReference>
<keyword evidence="7" id="KW-0238">DNA-binding</keyword>
<dbReference type="SUPFAM" id="SSF52172">
    <property type="entry name" value="CheY-like"/>
    <property type="match status" value="1"/>
</dbReference>
<dbReference type="PANTHER" id="PTHR42713">
    <property type="entry name" value="HISTIDINE KINASE-RELATED"/>
    <property type="match status" value="1"/>
</dbReference>
<gene>
    <name evidence="13" type="ORF">H8S20_04715</name>
</gene>
<dbReference type="InterPro" id="IPR009057">
    <property type="entry name" value="Homeodomain-like_sf"/>
</dbReference>
<evidence type="ECO:0000256" key="1">
    <source>
        <dbReference type="ARBA" id="ARBA00004496"/>
    </source>
</evidence>
<protein>
    <recommendedName>
        <fullName evidence="2">Stage 0 sporulation protein A homolog</fullName>
    </recommendedName>
</protein>
<evidence type="ECO:0000256" key="5">
    <source>
        <dbReference type="ARBA" id="ARBA00023012"/>
    </source>
</evidence>
<dbReference type="PROSITE" id="PS50110">
    <property type="entry name" value="RESPONSE_REGULATORY"/>
    <property type="match status" value="1"/>
</dbReference>
<dbReference type="Gene3D" id="1.10.10.60">
    <property type="entry name" value="Homeodomain-like"/>
    <property type="match status" value="2"/>
</dbReference>
<dbReference type="RefSeq" id="WP_186859436.1">
    <property type="nucleotide sequence ID" value="NZ_JACOOO010000005.1"/>
</dbReference>
<dbReference type="Proteomes" id="UP000596929">
    <property type="component" value="Unassembled WGS sequence"/>
</dbReference>
<comment type="caution">
    <text evidence="13">The sequence shown here is derived from an EMBL/GenBank/DDBJ whole genome shotgun (WGS) entry which is preliminary data.</text>
</comment>
<evidence type="ECO:0000256" key="4">
    <source>
        <dbReference type="ARBA" id="ARBA00022553"/>
    </source>
</evidence>
<dbReference type="InterPro" id="IPR011006">
    <property type="entry name" value="CheY-like_superfamily"/>
</dbReference>
<dbReference type="InterPro" id="IPR020449">
    <property type="entry name" value="Tscrpt_reg_AraC-type_HTH"/>
</dbReference>
<keyword evidence="14" id="KW-1185">Reference proteome</keyword>
<dbReference type="PROSITE" id="PS00041">
    <property type="entry name" value="HTH_ARAC_FAMILY_1"/>
    <property type="match status" value="1"/>
</dbReference>
<sequence length="519" mass="60336">MWKVMIADDEVFIRDGLKKLIKWDTLGCELVYSAKNGQDLLDNFSVCIPNIVILDIKMPIMSGLEVVAYLREHYPEIKIVLLTAYADFEYTKQAILYSVNDYIVKTAILEEIPNTISRIVKDLEEAKVKANIVPQGERLFYRILIEDSIITDDYYFEYKHYYDSFNEKFPSFSLILCQIVNENIQLNSALQKSIFDLMKTVFDGNTFRSFKVSRTEYCIIIDGDINKKEKIEFLCNKFNNLAQSFLGIKTIIGISRFYSRIENVSKAYKNTLKEIMQNFDGGNNVVFFEKGKINYVNRKEQFYIVDSIVDSINNGRYLESVDSLDKLINLYNINGLATTKSSLILLLATCRKIWRDQGADLDKVIFDNRNIDSEILNTKKVLELKNIFNDIINDTVKLVLEQKERRDDLIRDIDNYINNNYCNRITLDEIANEVHVNSSYLSRIYKLKTGKNLFDVVNIKKIEKSKEYIAKYNKKINEVALLVGFSDSAYFSRVFKKYTGLTPKEFERAELSKMKSGII</sequence>
<feature type="domain" description="Response regulatory" evidence="12">
    <location>
        <begin position="3"/>
        <end position="120"/>
    </location>
</feature>
<dbReference type="EMBL" id="JACOOO010000005">
    <property type="protein sequence ID" value="MBC5628193.1"/>
    <property type="molecule type" value="Genomic_DNA"/>
</dbReference>
<keyword evidence="6" id="KW-0805">Transcription regulation</keyword>
<keyword evidence="5" id="KW-0902">Two-component regulatory system</keyword>
<dbReference type="InterPro" id="IPR018060">
    <property type="entry name" value="HTH_AraC"/>
</dbReference>
<dbReference type="SMART" id="SM00342">
    <property type="entry name" value="HTH_ARAC"/>
    <property type="match status" value="1"/>
</dbReference>
<comment type="subcellular location">
    <subcellularLocation>
        <location evidence="1">Cytoplasm</location>
    </subcellularLocation>
</comment>